<evidence type="ECO:0000256" key="2">
    <source>
        <dbReference type="ARBA" id="ARBA00010942"/>
    </source>
</evidence>
<name>A0A194AHR8_9BACT</name>
<keyword evidence="6 9" id="KW-0812">Transmembrane</keyword>
<dbReference type="NCBIfam" id="NF000282">
    <property type="entry name" value="RND_permease_1"/>
    <property type="match status" value="1"/>
</dbReference>
<comment type="similarity">
    <text evidence="2">Belongs to the resistance-nodulation-cell division (RND) (TC 2.A.6) family.</text>
</comment>
<feature type="transmembrane region" description="Helical" evidence="9">
    <location>
        <begin position="395"/>
        <end position="415"/>
    </location>
</feature>
<keyword evidence="3" id="KW-0813">Transport</keyword>
<dbReference type="FunFam" id="3.30.70.1430:FF:000001">
    <property type="entry name" value="Efflux pump membrane transporter"/>
    <property type="match status" value="1"/>
</dbReference>
<keyword evidence="11" id="KW-1185">Reference proteome</keyword>
<dbReference type="PANTHER" id="PTHR32063:SF13">
    <property type="entry name" value="MULTIDRUG EFFLUX PUMP SUBUNIT ACRB-RELATED"/>
    <property type="match status" value="1"/>
</dbReference>
<reference evidence="11" key="1">
    <citation type="submission" date="2016-06" db="EMBL/GenBank/DDBJ databases">
        <title>Draft genome sequence of Desulfoplanes formicivorans strain Pf12B.</title>
        <authorList>
            <person name="Watanabe M."/>
            <person name="Kojima H."/>
            <person name="Fukui M."/>
        </authorList>
    </citation>
    <scope>NUCLEOTIDE SEQUENCE [LARGE SCALE GENOMIC DNA]</scope>
    <source>
        <strain evidence="11">Pf12B</strain>
    </source>
</reference>
<keyword evidence="8 9" id="KW-0472">Membrane</keyword>
<dbReference type="SUPFAM" id="SSF82714">
    <property type="entry name" value="Multidrug efflux transporter AcrB TolC docking domain, DN and DC subdomains"/>
    <property type="match status" value="2"/>
</dbReference>
<dbReference type="EMBL" id="BDFE01000015">
    <property type="protein sequence ID" value="GAU08621.1"/>
    <property type="molecule type" value="Genomic_DNA"/>
</dbReference>
<sequence>MGEFFFLRRPVLAMVISLLIVIMGSLALQRLPVAQYPDLVPPTVSVTAIYPGASPEVISQTVAAPLEQAVNGAKDLLYVQSTSSASGVMSMTVTFALGTDPEVASNRVSNLIQTAQAGLPEEVRRLGVSVTSGSGSFLMIITLSSPDGRYDSLFLNNYAALNVIDRLKRVPGVASAASLIAEEYSMRIWFDPAKLAAFGLTPQDIARAIREQNAQYAAGTMGLQPAPDDLKTTWLVSTQGRMATQEEFGDIIVRVDETKGIMRLRDVARIELGAADYGVRSKLNGQPVAGISITLTPGANALQTAQDIRASMEELSRDFPPGVEYAIPYNVTTFVRISIEEVVHTLFEAMILVALVIFIFLQNLRATLIPCIAVPVAIVGTFAGMYALGFSINTLTLFGMVLAIGIVVDDAIVVLENVERIMRDEQLSPREATSKAMREVTGPVIAIVLVLCSVFVPVSFMGGMTGEMFRQFGITIALSVTISGIVALTLTPVMCAWLLRPGHGRERWFTRMFNRIFDGLTSVYLAGVRLLLRFSLLGVVLLCLLGWGMWELFQSVPQGLAPDEDQGYVIAVAMLPEGATMPRTDAALDRLSSTMLKDPSVDAVLTIAGMDLLGGRGTVGNAGAAFVMLRPWEERRTPDQSSSAIAGRIFGIGVTDGMLAAFNPPPIVGLSTVGGLEGFLQNTSGASIEEMAAQAAKLSAAAAARPEFKGVGSGLNLGTPKVFLALDVEKAKLMDVSVADVYQTLSATLAGTYINDFTLYGRAFKVYMQAESRFRTSPEDLESIFVRSRRGAMIPLDNLVSTMPTSGAFALERFNGLPAARISGQAAPGYSNLQAMKALEELVRTELPPGYSLGWSGSSFQEKASGGTNYRALVLGLGLVFLILAAQYESWTLPAAVILAVPFALFGALVTIFAVGYANDIYVQVAMVTLIGLAAKNAILIVEFAAAQCAAGRSPAQAALEAAQLRFRPIVMTSLAFILGCVPLVISSGAGSGSRHVLGSSVIGGMIAATVISPLFVPWFFKVVMSWKRSTATGAEQKNTS</sequence>
<dbReference type="InterPro" id="IPR027463">
    <property type="entry name" value="AcrB_DN_DC_subdom"/>
</dbReference>
<evidence type="ECO:0000256" key="9">
    <source>
        <dbReference type="SAM" id="Phobius"/>
    </source>
</evidence>
<evidence type="ECO:0000256" key="3">
    <source>
        <dbReference type="ARBA" id="ARBA00022448"/>
    </source>
</evidence>
<dbReference type="NCBIfam" id="TIGR00915">
    <property type="entry name" value="2A0602"/>
    <property type="match status" value="1"/>
</dbReference>
<feature type="transmembrane region" description="Helical" evidence="9">
    <location>
        <begin position="472"/>
        <end position="499"/>
    </location>
</feature>
<dbReference type="RefSeq" id="WP_069858292.1">
    <property type="nucleotide sequence ID" value="NZ_BDFE01000015.1"/>
</dbReference>
<dbReference type="STRING" id="1592317.DPF_1335"/>
<feature type="transmembrane region" description="Helical" evidence="9">
    <location>
        <begin position="342"/>
        <end position="361"/>
    </location>
</feature>
<comment type="subcellular location">
    <subcellularLocation>
        <location evidence="1">Cell inner membrane</location>
        <topology evidence="1">Multi-pass membrane protein</topology>
    </subcellularLocation>
</comment>
<evidence type="ECO:0000256" key="1">
    <source>
        <dbReference type="ARBA" id="ARBA00004429"/>
    </source>
</evidence>
<evidence type="ECO:0000313" key="11">
    <source>
        <dbReference type="Proteomes" id="UP000095200"/>
    </source>
</evidence>
<dbReference type="Gene3D" id="1.20.1640.10">
    <property type="entry name" value="Multidrug efflux transporter AcrB transmembrane domain"/>
    <property type="match status" value="2"/>
</dbReference>
<evidence type="ECO:0000256" key="8">
    <source>
        <dbReference type="ARBA" id="ARBA00023136"/>
    </source>
</evidence>
<comment type="caution">
    <text evidence="10">The sequence shown here is derived from an EMBL/GenBank/DDBJ whole genome shotgun (WGS) entry which is preliminary data.</text>
</comment>
<gene>
    <name evidence="10" type="ORF">DPF_1335</name>
</gene>
<evidence type="ECO:0000256" key="6">
    <source>
        <dbReference type="ARBA" id="ARBA00022692"/>
    </source>
</evidence>
<evidence type="ECO:0000256" key="7">
    <source>
        <dbReference type="ARBA" id="ARBA00022989"/>
    </source>
</evidence>
<dbReference type="SUPFAM" id="SSF82693">
    <property type="entry name" value="Multidrug efflux transporter AcrB pore domain, PN1, PN2, PC1 and PC2 subdomains"/>
    <property type="match status" value="4"/>
</dbReference>
<dbReference type="GO" id="GO:0009636">
    <property type="term" value="P:response to toxic substance"/>
    <property type="evidence" value="ECO:0007669"/>
    <property type="project" value="UniProtKB-ARBA"/>
</dbReference>
<dbReference type="Pfam" id="PF00873">
    <property type="entry name" value="ACR_tran"/>
    <property type="match status" value="1"/>
</dbReference>
<dbReference type="Gene3D" id="3.30.70.1320">
    <property type="entry name" value="Multidrug efflux transporter AcrB pore domain like"/>
    <property type="match status" value="1"/>
</dbReference>
<feature type="transmembrane region" description="Helical" evidence="9">
    <location>
        <begin position="368"/>
        <end position="389"/>
    </location>
</feature>
<dbReference type="Gene3D" id="3.30.70.1430">
    <property type="entry name" value="Multidrug efflux transporter AcrB pore domain"/>
    <property type="match status" value="2"/>
</dbReference>
<dbReference type="GO" id="GO:0042910">
    <property type="term" value="F:xenobiotic transmembrane transporter activity"/>
    <property type="evidence" value="ECO:0007669"/>
    <property type="project" value="TreeGrafter"/>
</dbReference>
<dbReference type="OrthoDB" id="9759330at2"/>
<keyword evidence="7 9" id="KW-1133">Transmembrane helix</keyword>
<feature type="transmembrane region" description="Helical" evidence="9">
    <location>
        <begin position="998"/>
        <end position="1021"/>
    </location>
</feature>
<protein>
    <submittedName>
        <fullName evidence="10">RND transporter</fullName>
    </submittedName>
</protein>
<feature type="transmembrane region" description="Helical" evidence="9">
    <location>
        <begin position="436"/>
        <end position="460"/>
    </location>
</feature>
<dbReference type="AlphaFoldDB" id="A0A194AHR8"/>
<feature type="transmembrane region" description="Helical" evidence="9">
    <location>
        <begin position="895"/>
        <end position="915"/>
    </location>
</feature>
<dbReference type="InterPro" id="IPR001036">
    <property type="entry name" value="Acrflvin-R"/>
</dbReference>
<evidence type="ECO:0000313" key="10">
    <source>
        <dbReference type="EMBL" id="GAU08621.1"/>
    </source>
</evidence>
<evidence type="ECO:0000256" key="4">
    <source>
        <dbReference type="ARBA" id="ARBA00022475"/>
    </source>
</evidence>
<dbReference type="SUPFAM" id="SSF82866">
    <property type="entry name" value="Multidrug efflux transporter AcrB transmembrane domain"/>
    <property type="match status" value="2"/>
</dbReference>
<dbReference type="PANTHER" id="PTHR32063">
    <property type="match status" value="1"/>
</dbReference>
<dbReference type="GO" id="GO:0005886">
    <property type="term" value="C:plasma membrane"/>
    <property type="evidence" value="ECO:0007669"/>
    <property type="project" value="UniProtKB-SubCell"/>
</dbReference>
<keyword evidence="5" id="KW-0997">Cell inner membrane</keyword>
<proteinExistence type="inferred from homology"/>
<feature type="transmembrane region" description="Helical" evidence="9">
    <location>
        <begin position="530"/>
        <end position="550"/>
    </location>
</feature>
<dbReference type="Proteomes" id="UP000095200">
    <property type="component" value="Unassembled WGS sequence"/>
</dbReference>
<keyword evidence="4" id="KW-1003">Cell membrane</keyword>
<dbReference type="FunFam" id="1.20.1640.10:FF:000001">
    <property type="entry name" value="Efflux pump membrane transporter"/>
    <property type="match status" value="1"/>
</dbReference>
<dbReference type="PRINTS" id="PR00702">
    <property type="entry name" value="ACRIFLAVINRP"/>
</dbReference>
<accession>A0A194AHR8</accession>
<dbReference type="GO" id="GO:0015562">
    <property type="term" value="F:efflux transmembrane transporter activity"/>
    <property type="evidence" value="ECO:0007669"/>
    <property type="project" value="InterPro"/>
</dbReference>
<evidence type="ECO:0000256" key="5">
    <source>
        <dbReference type="ARBA" id="ARBA00022519"/>
    </source>
</evidence>
<feature type="transmembrane region" description="Helical" evidence="9">
    <location>
        <begin position="967"/>
        <end position="986"/>
    </location>
</feature>
<dbReference type="Gene3D" id="3.30.70.1440">
    <property type="entry name" value="Multidrug efflux transporter AcrB pore domain"/>
    <property type="match status" value="1"/>
</dbReference>
<feature type="transmembrane region" description="Helical" evidence="9">
    <location>
        <begin position="921"/>
        <end position="946"/>
    </location>
</feature>
<feature type="transmembrane region" description="Helical" evidence="9">
    <location>
        <begin position="870"/>
        <end position="888"/>
    </location>
</feature>
<organism evidence="10 11">
    <name type="scientific">Desulfoplanes formicivorans</name>
    <dbReference type="NCBI Taxonomy" id="1592317"/>
    <lineage>
        <taxon>Bacteria</taxon>
        <taxon>Pseudomonadati</taxon>
        <taxon>Thermodesulfobacteriota</taxon>
        <taxon>Desulfovibrionia</taxon>
        <taxon>Desulfovibrionales</taxon>
        <taxon>Desulfoplanaceae</taxon>
        <taxon>Desulfoplanes</taxon>
    </lineage>
</organism>
<dbReference type="InterPro" id="IPR004764">
    <property type="entry name" value="MdtF-like"/>
</dbReference>
<dbReference type="Gene3D" id="3.30.2090.10">
    <property type="entry name" value="Multidrug efflux transporter AcrB TolC docking domain, DN and DC subdomains"/>
    <property type="match status" value="2"/>
</dbReference>